<dbReference type="Proteomes" id="UP001161017">
    <property type="component" value="Unassembled WGS sequence"/>
</dbReference>
<protein>
    <submittedName>
        <fullName evidence="2">Uncharacterized protein</fullName>
    </submittedName>
</protein>
<keyword evidence="3" id="KW-1185">Reference proteome</keyword>
<evidence type="ECO:0000313" key="3">
    <source>
        <dbReference type="Proteomes" id="UP001161017"/>
    </source>
</evidence>
<accession>A0AA43TWR4</accession>
<gene>
    <name evidence="2" type="ORF">OHK93_001977</name>
</gene>
<evidence type="ECO:0000313" key="2">
    <source>
        <dbReference type="EMBL" id="MDI1490773.1"/>
    </source>
</evidence>
<reference evidence="2" key="1">
    <citation type="journal article" date="2023" name="Genome Biol. Evol.">
        <title>First Whole Genome Sequence and Flow Cytometry Genome Size Data for the Lichen-Forming Fungus Ramalina farinacea (Ascomycota).</title>
        <authorList>
            <person name="Llewellyn T."/>
            <person name="Mian S."/>
            <person name="Hill R."/>
            <person name="Leitch I.J."/>
            <person name="Gaya E."/>
        </authorList>
    </citation>
    <scope>NUCLEOTIDE SEQUENCE</scope>
    <source>
        <strain evidence="2">LIQ254RAFAR</strain>
    </source>
</reference>
<dbReference type="EMBL" id="JAPUFD010000012">
    <property type="protein sequence ID" value="MDI1490773.1"/>
    <property type="molecule type" value="Genomic_DNA"/>
</dbReference>
<feature type="compositionally biased region" description="Basic and acidic residues" evidence="1">
    <location>
        <begin position="370"/>
        <end position="430"/>
    </location>
</feature>
<comment type="caution">
    <text evidence="2">The sequence shown here is derived from an EMBL/GenBank/DDBJ whole genome shotgun (WGS) entry which is preliminary data.</text>
</comment>
<feature type="region of interest" description="Disordered" evidence="1">
    <location>
        <begin position="459"/>
        <end position="494"/>
    </location>
</feature>
<sequence length="494" mass="55908">MDAALDDLADPQRRPEILQFLARPFRWRHQATHDVSAQRNTPTKPTQPTIYKPSAGPLLSRPHRDISGRRHVPVLVNANRFPFLRIKKPQPASLSGIIRSTARTREKRLLRTEALKQERITALDEQQWDEILEYQLGVERDEGEKAVPWQGAIDDSLKEIRQRTDRAVKKRIAMAELMTDIVDKETALAREEHLQRQDKAHKIRKARRLKRQGRDPAASGLPLDELADLLNSNNDVEPDSSTASNTEDGPDSGRPASHSPEPGFSDSQNLINAIHPYESHDDSTITAPSREANQLLLAALMNGQSLREALTGPGQRSQGRWSQKATGENGWQARNDHHTVYRATINTYRLPDSGKKSQLVRVNPGASNNAKDDESRHGVEDISKADSDTALEREQIHQNRARRKEEKTRRKEEKARASEERARLHREAHERKKAAKLHEQSFAGRMKRWLRAHDLNAYESAQSDHAPPPDDSGTFAENGGIHSREAAKRPNQDL</sequence>
<proteinExistence type="predicted"/>
<feature type="compositionally biased region" description="Polar residues" evidence="1">
    <location>
        <begin position="33"/>
        <end position="49"/>
    </location>
</feature>
<feature type="compositionally biased region" description="Polar residues" evidence="1">
    <location>
        <begin position="314"/>
        <end position="326"/>
    </location>
</feature>
<feature type="region of interest" description="Disordered" evidence="1">
    <location>
        <begin position="192"/>
        <end position="268"/>
    </location>
</feature>
<dbReference type="AlphaFoldDB" id="A0AA43TWR4"/>
<feature type="region of interest" description="Disordered" evidence="1">
    <location>
        <begin position="352"/>
        <end position="441"/>
    </location>
</feature>
<feature type="compositionally biased region" description="Polar residues" evidence="1">
    <location>
        <begin position="230"/>
        <end position="247"/>
    </location>
</feature>
<evidence type="ECO:0000256" key="1">
    <source>
        <dbReference type="SAM" id="MobiDB-lite"/>
    </source>
</evidence>
<feature type="compositionally biased region" description="Basic and acidic residues" evidence="1">
    <location>
        <begin position="482"/>
        <end position="494"/>
    </location>
</feature>
<feature type="compositionally biased region" description="Basic residues" evidence="1">
    <location>
        <begin position="201"/>
        <end position="211"/>
    </location>
</feature>
<name>A0AA43TWR4_9LECA</name>
<feature type="region of interest" description="Disordered" evidence="1">
    <location>
        <begin position="309"/>
        <end position="335"/>
    </location>
</feature>
<organism evidence="2 3">
    <name type="scientific">Ramalina farinacea</name>
    <dbReference type="NCBI Taxonomy" id="258253"/>
    <lineage>
        <taxon>Eukaryota</taxon>
        <taxon>Fungi</taxon>
        <taxon>Dikarya</taxon>
        <taxon>Ascomycota</taxon>
        <taxon>Pezizomycotina</taxon>
        <taxon>Lecanoromycetes</taxon>
        <taxon>OSLEUM clade</taxon>
        <taxon>Lecanoromycetidae</taxon>
        <taxon>Lecanorales</taxon>
        <taxon>Lecanorineae</taxon>
        <taxon>Ramalinaceae</taxon>
        <taxon>Ramalina</taxon>
    </lineage>
</organism>
<feature type="region of interest" description="Disordered" evidence="1">
    <location>
        <begin position="32"/>
        <end position="65"/>
    </location>
</feature>